<dbReference type="InterPro" id="IPR002347">
    <property type="entry name" value="SDR_fam"/>
</dbReference>
<dbReference type="InterPro" id="IPR036291">
    <property type="entry name" value="NAD(P)-bd_dom_sf"/>
</dbReference>
<dbReference type="GO" id="GO:0048038">
    <property type="term" value="F:quinone binding"/>
    <property type="evidence" value="ECO:0007669"/>
    <property type="project" value="TreeGrafter"/>
</dbReference>
<organism evidence="3 4">
    <name type="scientific">Phormidesmis priestleyi Ana</name>
    <dbReference type="NCBI Taxonomy" id="1666911"/>
    <lineage>
        <taxon>Bacteria</taxon>
        <taxon>Bacillati</taxon>
        <taxon>Cyanobacteriota</taxon>
        <taxon>Cyanophyceae</taxon>
        <taxon>Leptolyngbyales</taxon>
        <taxon>Leptolyngbyaceae</taxon>
        <taxon>Phormidesmis</taxon>
    </lineage>
</organism>
<evidence type="ECO:0000256" key="2">
    <source>
        <dbReference type="ARBA" id="ARBA00023002"/>
    </source>
</evidence>
<proteinExistence type="inferred from homology"/>
<dbReference type="Gene3D" id="3.40.50.720">
    <property type="entry name" value="NAD(P)-binding Rossmann-like Domain"/>
    <property type="match status" value="1"/>
</dbReference>
<accession>A0A0N8KNU1</accession>
<dbReference type="PANTHER" id="PTHR42760:SF133">
    <property type="entry name" value="3-OXOACYL-[ACYL-CARRIER-PROTEIN] REDUCTASE"/>
    <property type="match status" value="1"/>
</dbReference>
<evidence type="ECO:0000256" key="1">
    <source>
        <dbReference type="ARBA" id="ARBA00006484"/>
    </source>
</evidence>
<name>A0A0N8KNU1_9CYAN</name>
<dbReference type="EC" id="1.1.1.100" evidence="3"/>
<dbReference type="PROSITE" id="PS00061">
    <property type="entry name" value="ADH_SHORT"/>
    <property type="match status" value="1"/>
</dbReference>
<dbReference type="STRING" id="1666911.HLUCCA11_00105"/>
<protein>
    <submittedName>
        <fullName evidence="3">3-oxoacyl-[acyl-carrier protein] reductase</fullName>
        <ecNumber evidence="3">1.1.1.100</ecNumber>
    </submittedName>
</protein>
<dbReference type="GO" id="GO:0006633">
    <property type="term" value="P:fatty acid biosynthetic process"/>
    <property type="evidence" value="ECO:0007669"/>
    <property type="project" value="TreeGrafter"/>
</dbReference>
<keyword evidence="2 3" id="KW-0560">Oxidoreductase</keyword>
<evidence type="ECO:0000313" key="4">
    <source>
        <dbReference type="Proteomes" id="UP000050465"/>
    </source>
</evidence>
<dbReference type="Proteomes" id="UP000050465">
    <property type="component" value="Unassembled WGS sequence"/>
</dbReference>
<dbReference type="PRINTS" id="PR00081">
    <property type="entry name" value="GDHRDH"/>
</dbReference>
<dbReference type="EMBL" id="LJZR01000001">
    <property type="protein sequence ID" value="KPQ37482.1"/>
    <property type="molecule type" value="Genomic_DNA"/>
</dbReference>
<dbReference type="SUPFAM" id="SSF51735">
    <property type="entry name" value="NAD(P)-binding Rossmann-fold domains"/>
    <property type="match status" value="1"/>
</dbReference>
<dbReference type="GO" id="GO:0004316">
    <property type="term" value="F:3-oxoacyl-[acyl-carrier-protein] reductase (NADPH) activity"/>
    <property type="evidence" value="ECO:0007669"/>
    <property type="project" value="UniProtKB-EC"/>
</dbReference>
<dbReference type="Pfam" id="PF13561">
    <property type="entry name" value="adh_short_C2"/>
    <property type="match status" value="1"/>
</dbReference>
<gene>
    <name evidence="3" type="primary">fabG</name>
    <name evidence="3" type="ORF">HLUCCA11_00105</name>
</gene>
<dbReference type="InterPro" id="IPR020904">
    <property type="entry name" value="Sc_DH/Rdtase_CS"/>
</dbReference>
<comment type="caution">
    <text evidence="3">The sequence shown here is derived from an EMBL/GenBank/DDBJ whole genome shotgun (WGS) entry which is preliminary data.</text>
</comment>
<dbReference type="AlphaFoldDB" id="A0A0N8KNU1"/>
<reference evidence="3 4" key="1">
    <citation type="submission" date="2015-09" db="EMBL/GenBank/DDBJ databases">
        <title>Identification and resolution of microdiversity through metagenomic sequencing of parallel consortia.</title>
        <authorList>
            <person name="Nelson W.C."/>
            <person name="Romine M.F."/>
            <person name="Lindemann S.R."/>
        </authorList>
    </citation>
    <scope>NUCLEOTIDE SEQUENCE [LARGE SCALE GENOMIC DNA]</scope>
    <source>
        <strain evidence="3">Ana</strain>
    </source>
</reference>
<dbReference type="FunFam" id="3.40.50.720:FF:000084">
    <property type="entry name" value="Short-chain dehydrogenase reductase"/>
    <property type="match status" value="1"/>
</dbReference>
<evidence type="ECO:0000313" key="3">
    <source>
        <dbReference type="EMBL" id="KPQ37482.1"/>
    </source>
</evidence>
<sequence>MDLGLSGKVAVVTGGDSGIGKATAEILLKEGAKVAILNRSFDEIDDLKAFGDPFPVKADITSLEQVEAARDQITEHFGPAEILVHSAGITGAVGDFLEIDDEGWMHTINVNLMGTVRVCRAFIPAMRKAGWGRIVLLGSEDAVQPYIEDMPYCSCKAGMLNLTKNLSKAYAKDGVLTNMVSPAFVETAMTNAMMRSRSEERGISMDEAVKSFLAENRPGIEVGRRGRVEEVAAVITFLCSEQTSYVVGSNWRVDGGSVSTIST</sequence>
<dbReference type="PATRIC" id="fig|1666911.3.peg.2397"/>
<dbReference type="PRINTS" id="PR00080">
    <property type="entry name" value="SDRFAMILY"/>
</dbReference>
<comment type="similarity">
    <text evidence="1">Belongs to the short-chain dehydrogenases/reductases (SDR) family.</text>
</comment>
<dbReference type="PANTHER" id="PTHR42760">
    <property type="entry name" value="SHORT-CHAIN DEHYDROGENASES/REDUCTASES FAMILY MEMBER"/>
    <property type="match status" value="1"/>
</dbReference>